<keyword evidence="3" id="KW-1185">Reference proteome</keyword>
<evidence type="ECO:0000313" key="2">
    <source>
        <dbReference type="EMBL" id="ERG62896.1"/>
    </source>
</evidence>
<dbReference type="Gene3D" id="3.40.960.10">
    <property type="entry name" value="VSR Endonuclease"/>
    <property type="match status" value="1"/>
</dbReference>
<organism evidence="2 3">
    <name type="scientific">Agrococcus pavilionensis RW1</name>
    <dbReference type="NCBI Taxonomy" id="1330458"/>
    <lineage>
        <taxon>Bacteria</taxon>
        <taxon>Bacillati</taxon>
        <taxon>Actinomycetota</taxon>
        <taxon>Actinomycetes</taxon>
        <taxon>Micrococcales</taxon>
        <taxon>Microbacteriaceae</taxon>
        <taxon>Agrococcus</taxon>
    </lineage>
</organism>
<dbReference type="AlphaFoldDB" id="U1MM02"/>
<reference evidence="2 3" key="1">
    <citation type="journal article" date="2013" name="Genome Announc.">
        <title>First draft genome sequence from a member of the genus agrococcus, isolated from modern microbialites.</title>
        <authorList>
            <person name="White R.A.III."/>
            <person name="Grassa C.J."/>
            <person name="Suttle C.A."/>
        </authorList>
    </citation>
    <scope>NUCLEOTIDE SEQUENCE [LARGE SCALE GENOMIC DNA]</scope>
    <source>
        <strain evidence="2 3">RW1</strain>
    </source>
</reference>
<gene>
    <name evidence="2" type="ORF">L332_00235</name>
</gene>
<evidence type="ECO:0000259" key="1">
    <source>
        <dbReference type="Pfam" id="PF04480"/>
    </source>
</evidence>
<proteinExistence type="predicted"/>
<dbReference type="RefSeq" id="WP_021065153.1">
    <property type="nucleotide sequence ID" value="NZ_ASHR01000047.1"/>
</dbReference>
<evidence type="ECO:0000313" key="3">
    <source>
        <dbReference type="Proteomes" id="UP000016462"/>
    </source>
</evidence>
<dbReference type="SUPFAM" id="SSF52980">
    <property type="entry name" value="Restriction endonuclease-like"/>
    <property type="match status" value="1"/>
</dbReference>
<dbReference type="InterPro" id="IPR011335">
    <property type="entry name" value="Restrct_endonuc-II-like"/>
</dbReference>
<dbReference type="EMBL" id="ASHR01000047">
    <property type="protein sequence ID" value="ERG62896.1"/>
    <property type="molecule type" value="Genomic_DNA"/>
</dbReference>
<comment type="caution">
    <text evidence="2">The sequence shown here is derived from an EMBL/GenBank/DDBJ whole genome shotgun (WGS) entry which is preliminary data.</text>
</comment>
<protein>
    <recommendedName>
        <fullName evidence="1">DUF559 domain-containing protein</fullName>
    </recommendedName>
</protein>
<dbReference type="OrthoDB" id="2594539at2"/>
<sequence length="289" mass="32336">MQLLDWMATVGGVCTTLAARDFATGDELVRHRAEGRLWSPLRGWLALSGVRNEVTRALQAGGVLTCVSAFREQGLWTPHGPQHLHVRVHRETHSARVDRSERAAGITVHRLHFWMPEERPMLGIDAPATALAVATACVSEADVIGATDSALTSGLLSLDDVRELAARLPRDRRRVLERASGETGSGSESTFALLLRRAGIRYVHQFEPRPGHFSDFRIGRSLIVEIDSQLWHATPQQQAKDRERDAALTAMGYRVLRFTYEQVLFQPDYVMSIVLALVRRRAHLRPIWG</sequence>
<feature type="domain" description="DUF559" evidence="1">
    <location>
        <begin position="213"/>
        <end position="276"/>
    </location>
</feature>
<dbReference type="Proteomes" id="UP000016462">
    <property type="component" value="Unassembled WGS sequence"/>
</dbReference>
<dbReference type="InterPro" id="IPR007569">
    <property type="entry name" value="DUF559"/>
</dbReference>
<name>U1MM02_9MICO</name>
<accession>U1MM02</accession>
<dbReference type="Pfam" id="PF04480">
    <property type="entry name" value="DUF559"/>
    <property type="match status" value="1"/>
</dbReference>